<name>A0ABR1AM09_POLSC</name>
<feature type="region of interest" description="Disordered" evidence="1">
    <location>
        <begin position="55"/>
        <end position="76"/>
    </location>
</feature>
<sequence length="199" mass="22525">MSSEELKRVFHVDRHDLVPEYEVVMVHAATPYTSYKEDNIGPPNVGIVHRLGNTTRSYTKNSDKSRSSNSTSSTNANLSDIWSVLSEVSRKNINFDLEKSRRGPDNIEDIEETEDHKVMKLSAFGKDLELKLKKTSGLFGKGIRMWETLSNSSNVHGIEYRELPQVRRYGGVFIAYCVLKRNQYKCGRPSDGSKFGGSM</sequence>
<keyword evidence="3" id="KW-1185">Reference proteome</keyword>
<evidence type="ECO:0000313" key="2">
    <source>
        <dbReference type="EMBL" id="KAK6622319.1"/>
    </source>
</evidence>
<protein>
    <submittedName>
        <fullName evidence="2">Uncharacterized protein</fullName>
    </submittedName>
</protein>
<feature type="compositionally biased region" description="Low complexity" evidence="1">
    <location>
        <begin position="67"/>
        <end position="76"/>
    </location>
</feature>
<accession>A0ABR1AM09</accession>
<gene>
    <name evidence="2" type="ORF">RUM44_002130</name>
</gene>
<evidence type="ECO:0000313" key="3">
    <source>
        <dbReference type="Proteomes" id="UP001359485"/>
    </source>
</evidence>
<dbReference type="Proteomes" id="UP001359485">
    <property type="component" value="Unassembled WGS sequence"/>
</dbReference>
<evidence type="ECO:0000256" key="1">
    <source>
        <dbReference type="SAM" id="MobiDB-lite"/>
    </source>
</evidence>
<dbReference type="EMBL" id="JAWJWF010000047">
    <property type="protein sequence ID" value="KAK6622319.1"/>
    <property type="molecule type" value="Genomic_DNA"/>
</dbReference>
<proteinExistence type="predicted"/>
<organism evidence="2 3">
    <name type="scientific">Polyplax serrata</name>
    <name type="common">Common mouse louse</name>
    <dbReference type="NCBI Taxonomy" id="468196"/>
    <lineage>
        <taxon>Eukaryota</taxon>
        <taxon>Metazoa</taxon>
        <taxon>Ecdysozoa</taxon>
        <taxon>Arthropoda</taxon>
        <taxon>Hexapoda</taxon>
        <taxon>Insecta</taxon>
        <taxon>Pterygota</taxon>
        <taxon>Neoptera</taxon>
        <taxon>Paraneoptera</taxon>
        <taxon>Psocodea</taxon>
        <taxon>Troctomorpha</taxon>
        <taxon>Phthiraptera</taxon>
        <taxon>Anoplura</taxon>
        <taxon>Polyplacidae</taxon>
        <taxon>Polyplax</taxon>
    </lineage>
</organism>
<comment type="caution">
    <text evidence="2">The sequence shown here is derived from an EMBL/GenBank/DDBJ whole genome shotgun (WGS) entry which is preliminary data.</text>
</comment>
<reference evidence="2 3" key="1">
    <citation type="submission" date="2023-09" db="EMBL/GenBank/DDBJ databases">
        <title>Genomes of two closely related lineages of the louse Polyplax serrata with different host specificities.</title>
        <authorList>
            <person name="Martinu J."/>
            <person name="Tarabai H."/>
            <person name="Stefka J."/>
            <person name="Hypsa V."/>
        </authorList>
    </citation>
    <scope>NUCLEOTIDE SEQUENCE [LARGE SCALE GENOMIC DNA]</scope>
    <source>
        <strain evidence="2">98ZLc_SE</strain>
    </source>
</reference>